<dbReference type="Proteomes" id="UP000044136">
    <property type="component" value="Unassembled WGS sequence"/>
</dbReference>
<name>A0A078M0T6_9STAP</name>
<protein>
    <recommendedName>
        <fullName evidence="7">2-succinyl-5-enolpyruvyl-6-hydroxy-3-cyclohexene-1-carboxylate synthase</fullName>
        <shortName evidence="7">SEPHCHC synthase</shortName>
        <ecNumber evidence="7">2.2.1.9</ecNumber>
    </recommendedName>
    <alternativeName>
        <fullName evidence="7">Menaquinone biosynthesis protein MenD</fullName>
    </alternativeName>
</protein>
<dbReference type="InterPro" id="IPR004433">
    <property type="entry name" value="MenaQ_synth_MenD"/>
</dbReference>
<dbReference type="HOGENOM" id="CLU_006051_3_0_9"/>
<dbReference type="PIRSF" id="PIRSF004983">
    <property type="entry name" value="MenD"/>
    <property type="match status" value="1"/>
</dbReference>
<comment type="pathway">
    <text evidence="7">Quinol/quinone metabolism; 1,4-dihydroxy-2-naphthoate biosynthesis; 1,4-dihydroxy-2-naphthoate from chorismate: step 2/7.</text>
</comment>
<dbReference type="UniPathway" id="UPA00079"/>
<comment type="cofactor">
    <cofactor evidence="7">
        <name>Mg(2+)</name>
        <dbReference type="ChEBI" id="CHEBI:18420"/>
    </cofactor>
    <cofactor evidence="7">
        <name>Mn(2+)</name>
        <dbReference type="ChEBI" id="CHEBI:29035"/>
    </cofactor>
</comment>
<evidence type="ECO:0000256" key="2">
    <source>
        <dbReference type="ARBA" id="ARBA00022679"/>
    </source>
</evidence>
<accession>A0A078M0T6</accession>
<comment type="function">
    <text evidence="7">Catalyzes the thiamine diphosphate-dependent decarboxylation of 2-oxoglutarate and the subsequent addition of the resulting succinic semialdehyde-thiamine pyrophosphate anion to isochorismate to yield 2-succinyl-5-enolpyruvyl-6-hydroxy-3-cyclohexene-1-carboxylate (SEPHCHC).</text>
</comment>
<dbReference type="eggNOG" id="COG1165">
    <property type="taxonomic scope" value="Bacteria"/>
</dbReference>
<dbReference type="Gene3D" id="3.40.50.970">
    <property type="match status" value="2"/>
</dbReference>
<evidence type="ECO:0000259" key="8">
    <source>
        <dbReference type="Pfam" id="PF02775"/>
    </source>
</evidence>
<comment type="subunit">
    <text evidence="7">Homodimer.</text>
</comment>
<dbReference type="GO" id="GO:0009234">
    <property type="term" value="P:menaquinone biosynthetic process"/>
    <property type="evidence" value="ECO:0007669"/>
    <property type="project" value="UniProtKB-UniRule"/>
</dbReference>
<comment type="pathway">
    <text evidence="7">Quinol/quinone metabolism; menaquinone biosynthesis.</text>
</comment>
<sequence length="555" mass="62186">MNYTEALTVQTFSIIDALYEYGMNELVISPGSRSTPLAIAAELHEGIKTYIHPDERGAGYFAVGLTKKRRQPVGILCTSGTAAANYTPAVSEAGLSHLPLIVLTSDRPHELKNVGAPQAIEQNNMYNNFVRYQTELPIADNHDSAESLINDKVLQASQYFHGVNMGPVHFNIPVREPIMPDIDRLDLFKRTQKSIVPALTIPGNIKKLTGTGLVIIGETAEDLSPLKPVLEQGNIITVCDPRQNIRTDVKGAIVNHDMMFSNFSDSHYDYIDGNIDYIIRIGEPVTSKQTNAFLKRTSVPQYLISEFQDIKPFPVTPDETYAGTINEILPRLISDSFDSSVKTRFTALSQDIHNYIDEHIDQYDDEGRYVYDIIQGTGEARTFFLSSSMPIRDFERYDTRVIHDVFANRGANGIDGVISSALGIGTKEQVTMLIGDVSMNHDINSLLMAKLENIDFTIIVFNNNGGNIFSYLPQYAHKAHFERLFGTPLDLDFEHAAKLYDYDYVHIDSAEKLTSEMLNQPGRQMIEITTDREHNLNSHNALKSQLKKLVDNAEF</sequence>
<evidence type="ECO:0000256" key="5">
    <source>
        <dbReference type="ARBA" id="ARBA00023052"/>
    </source>
</evidence>
<reference evidence="10 11" key="1">
    <citation type="submission" date="2014-07" db="EMBL/GenBank/DDBJ databases">
        <authorList>
            <person name="Urmite Genomes Urmite Genomes"/>
        </authorList>
    </citation>
    <scope>NUCLEOTIDE SEQUENCE [LARGE SCALE GENOMIC DNA]</scope>
    <source>
        <strain evidence="10 11">13MG44_air</strain>
    </source>
</reference>
<dbReference type="GO" id="GO:0030976">
    <property type="term" value="F:thiamine pyrophosphate binding"/>
    <property type="evidence" value="ECO:0007669"/>
    <property type="project" value="UniProtKB-UniRule"/>
</dbReference>
<dbReference type="UniPathway" id="UPA01057">
    <property type="reaction ID" value="UER00164"/>
</dbReference>
<dbReference type="NCBIfam" id="TIGR00173">
    <property type="entry name" value="menD"/>
    <property type="match status" value="1"/>
</dbReference>
<dbReference type="GO" id="GO:0030145">
    <property type="term" value="F:manganese ion binding"/>
    <property type="evidence" value="ECO:0007669"/>
    <property type="project" value="UniProtKB-UniRule"/>
</dbReference>
<dbReference type="AlphaFoldDB" id="A0A078M0T6"/>
<comment type="cofactor">
    <cofactor evidence="7">
        <name>thiamine diphosphate</name>
        <dbReference type="ChEBI" id="CHEBI:58937"/>
    </cofactor>
    <text evidence="7">Binds 1 thiamine pyrophosphate per subunit.</text>
</comment>
<keyword evidence="4 7" id="KW-0460">Magnesium</keyword>
<keyword evidence="5 7" id="KW-0786">Thiamine pyrophosphate</keyword>
<dbReference type="Pfam" id="PF02775">
    <property type="entry name" value="TPP_enzyme_C"/>
    <property type="match status" value="1"/>
</dbReference>
<evidence type="ECO:0000256" key="4">
    <source>
        <dbReference type="ARBA" id="ARBA00022842"/>
    </source>
</evidence>
<dbReference type="InterPro" id="IPR011766">
    <property type="entry name" value="TPP_enzyme_TPP-bd"/>
</dbReference>
<evidence type="ECO:0000256" key="6">
    <source>
        <dbReference type="ARBA" id="ARBA00023211"/>
    </source>
</evidence>
<dbReference type="Gene3D" id="3.40.50.1220">
    <property type="entry name" value="TPP-binding domain"/>
    <property type="match status" value="1"/>
</dbReference>
<evidence type="ECO:0000259" key="9">
    <source>
        <dbReference type="Pfam" id="PF02776"/>
    </source>
</evidence>
<evidence type="ECO:0000256" key="3">
    <source>
        <dbReference type="ARBA" id="ARBA00022723"/>
    </source>
</evidence>
<keyword evidence="3 7" id="KW-0479">Metal-binding</keyword>
<dbReference type="PANTHER" id="PTHR42916">
    <property type="entry name" value="2-SUCCINYL-5-ENOLPYRUVYL-6-HYDROXY-3-CYCLOHEXENE-1-CARBOXYLATE SYNTHASE"/>
    <property type="match status" value="1"/>
</dbReference>
<feature type="domain" description="Thiamine pyrophosphate enzyme N-terminal TPP-binding" evidence="9">
    <location>
        <begin position="14"/>
        <end position="123"/>
    </location>
</feature>
<keyword evidence="6 7" id="KW-0464">Manganese</keyword>
<evidence type="ECO:0000256" key="1">
    <source>
        <dbReference type="ARBA" id="ARBA00022428"/>
    </source>
</evidence>
<keyword evidence="11" id="KW-1185">Reference proteome</keyword>
<evidence type="ECO:0000256" key="7">
    <source>
        <dbReference type="HAMAP-Rule" id="MF_01659"/>
    </source>
</evidence>
<dbReference type="CDD" id="cd02009">
    <property type="entry name" value="TPP_SHCHC_synthase"/>
    <property type="match status" value="1"/>
</dbReference>
<dbReference type="OrthoDB" id="9791859at2"/>
<comment type="catalytic activity">
    <reaction evidence="7">
        <text>isochorismate + 2-oxoglutarate + H(+) = 5-enolpyruvoyl-6-hydroxy-2-succinyl-cyclohex-3-ene-1-carboxylate + CO2</text>
        <dbReference type="Rhea" id="RHEA:25593"/>
        <dbReference type="ChEBI" id="CHEBI:15378"/>
        <dbReference type="ChEBI" id="CHEBI:16526"/>
        <dbReference type="ChEBI" id="CHEBI:16810"/>
        <dbReference type="ChEBI" id="CHEBI:29780"/>
        <dbReference type="ChEBI" id="CHEBI:58818"/>
        <dbReference type="EC" id="2.2.1.9"/>
    </reaction>
</comment>
<dbReference type="HAMAP" id="MF_01659">
    <property type="entry name" value="MenD"/>
    <property type="match status" value="1"/>
</dbReference>
<dbReference type="STRING" id="1461582.BN1048_01185"/>
<dbReference type="SUPFAM" id="SSF52518">
    <property type="entry name" value="Thiamin diphosphate-binding fold (THDP-binding)"/>
    <property type="match status" value="2"/>
</dbReference>
<evidence type="ECO:0000313" key="11">
    <source>
        <dbReference type="Proteomes" id="UP000044136"/>
    </source>
</evidence>
<feature type="domain" description="Thiamine pyrophosphate enzyme TPP-binding" evidence="8">
    <location>
        <begin position="418"/>
        <end position="515"/>
    </location>
</feature>
<comment type="similarity">
    <text evidence="7">Belongs to the TPP enzyme family. MenD subfamily.</text>
</comment>
<organism evidence="10 11">
    <name type="scientific">Jeotgalicoccus saudimassiliensis</name>
    <dbReference type="NCBI Taxonomy" id="1461582"/>
    <lineage>
        <taxon>Bacteria</taxon>
        <taxon>Bacillati</taxon>
        <taxon>Bacillota</taxon>
        <taxon>Bacilli</taxon>
        <taxon>Bacillales</taxon>
        <taxon>Staphylococcaceae</taxon>
        <taxon>Jeotgalicoccus</taxon>
    </lineage>
</organism>
<dbReference type="PANTHER" id="PTHR42916:SF1">
    <property type="entry name" value="PROTEIN PHYLLO, CHLOROPLASTIC"/>
    <property type="match status" value="1"/>
</dbReference>
<dbReference type="EMBL" id="CCSE01000001">
    <property type="protein sequence ID" value="CEA00978.1"/>
    <property type="molecule type" value="Genomic_DNA"/>
</dbReference>
<dbReference type="CDD" id="cd07037">
    <property type="entry name" value="TPP_PYR_MenD"/>
    <property type="match status" value="1"/>
</dbReference>
<keyword evidence="2 7" id="KW-0808">Transferase</keyword>
<dbReference type="GO" id="GO:0000287">
    <property type="term" value="F:magnesium ion binding"/>
    <property type="evidence" value="ECO:0007669"/>
    <property type="project" value="UniProtKB-UniRule"/>
</dbReference>
<proteinExistence type="inferred from homology"/>
<dbReference type="InterPro" id="IPR029061">
    <property type="entry name" value="THDP-binding"/>
</dbReference>
<dbReference type="GO" id="GO:0070204">
    <property type="term" value="F:2-succinyl-5-enolpyruvyl-6-hydroxy-3-cyclohexene-1-carboxylic-acid synthase activity"/>
    <property type="evidence" value="ECO:0007669"/>
    <property type="project" value="UniProtKB-UniRule"/>
</dbReference>
<dbReference type="RefSeq" id="WP_035809393.1">
    <property type="nucleotide sequence ID" value="NZ_CCSE01000001.1"/>
</dbReference>
<dbReference type="InterPro" id="IPR012001">
    <property type="entry name" value="Thiamin_PyroP_enz_TPP-bd_dom"/>
</dbReference>
<evidence type="ECO:0000313" key="10">
    <source>
        <dbReference type="EMBL" id="CEA00978.1"/>
    </source>
</evidence>
<keyword evidence="1 7" id="KW-0474">Menaquinone biosynthesis</keyword>
<gene>
    <name evidence="7 10" type="primary">menD</name>
    <name evidence="10" type="ORF">BN1048_01185</name>
</gene>
<dbReference type="Pfam" id="PF02776">
    <property type="entry name" value="TPP_enzyme_N"/>
    <property type="match status" value="1"/>
</dbReference>
<dbReference type="EC" id="2.2.1.9" evidence="7"/>